<reference evidence="2" key="1">
    <citation type="journal article" date="2019" name="Int. J. Syst. Evol. Microbiol.">
        <title>The Global Catalogue of Microorganisms (GCM) 10K type strain sequencing project: providing services to taxonomists for standard genome sequencing and annotation.</title>
        <authorList>
            <consortium name="The Broad Institute Genomics Platform"/>
            <consortium name="The Broad Institute Genome Sequencing Center for Infectious Disease"/>
            <person name="Wu L."/>
            <person name="Ma J."/>
        </authorList>
    </citation>
    <scope>NUCLEOTIDE SEQUENCE [LARGE SCALE GENOMIC DNA]</scope>
    <source>
        <strain evidence="2">KCTC 62192</strain>
    </source>
</reference>
<name>A0ABV7ANI3_9RHOB</name>
<comment type="caution">
    <text evidence="1">The sequence shown here is derived from an EMBL/GenBank/DDBJ whole genome shotgun (WGS) entry which is preliminary data.</text>
</comment>
<dbReference type="EMBL" id="JBHRSK010000028">
    <property type="protein sequence ID" value="MFC2970575.1"/>
    <property type="molecule type" value="Genomic_DNA"/>
</dbReference>
<evidence type="ECO:0000313" key="2">
    <source>
        <dbReference type="Proteomes" id="UP001595443"/>
    </source>
</evidence>
<dbReference type="RefSeq" id="WP_377835667.1">
    <property type="nucleotide sequence ID" value="NZ_JBHRSK010000028.1"/>
</dbReference>
<sequence>MTPKLLSIQAIAPIVRAALITHPGTANGAQSESLRACIPEGLPGLQAKPHKFKRTGRQIAA</sequence>
<evidence type="ECO:0000313" key="1">
    <source>
        <dbReference type="EMBL" id="MFC2970575.1"/>
    </source>
</evidence>
<proteinExistence type="predicted"/>
<organism evidence="1 2">
    <name type="scientific">Acidimangrovimonas pyrenivorans</name>
    <dbReference type="NCBI Taxonomy" id="2030798"/>
    <lineage>
        <taxon>Bacteria</taxon>
        <taxon>Pseudomonadati</taxon>
        <taxon>Pseudomonadota</taxon>
        <taxon>Alphaproteobacteria</taxon>
        <taxon>Rhodobacterales</taxon>
        <taxon>Paracoccaceae</taxon>
        <taxon>Acidimangrovimonas</taxon>
    </lineage>
</organism>
<dbReference type="Proteomes" id="UP001595443">
    <property type="component" value="Unassembled WGS sequence"/>
</dbReference>
<gene>
    <name evidence="1" type="ORF">ACFOES_20955</name>
</gene>
<protein>
    <submittedName>
        <fullName evidence="1">Uncharacterized protein</fullName>
    </submittedName>
</protein>
<accession>A0ABV7ANI3</accession>
<keyword evidence="2" id="KW-1185">Reference proteome</keyword>